<gene>
    <name evidence="2" type="ORF">EgrG_001156500</name>
</gene>
<feature type="domain" description="DNA methyltransferase 1-associated 1" evidence="1">
    <location>
        <begin position="36"/>
        <end position="84"/>
    </location>
</feature>
<dbReference type="InterPro" id="IPR008468">
    <property type="entry name" value="DMAP1"/>
</dbReference>
<reference evidence="2 3" key="1">
    <citation type="journal article" date="2013" name="Nature">
        <title>The genomes of four tapeworm species reveal adaptations to parasitism.</title>
        <authorList>
            <person name="Tsai I.J."/>
            <person name="Zarowiecki M."/>
            <person name="Holroyd N."/>
            <person name="Garciarrubio A."/>
            <person name="Sanchez-Flores A."/>
            <person name="Brooks K.L."/>
            <person name="Tracey A."/>
            <person name="Bobes R.J."/>
            <person name="Fragoso G."/>
            <person name="Sciutto E."/>
            <person name="Aslett M."/>
            <person name="Beasley H."/>
            <person name="Bennett H.M."/>
            <person name="Cai J."/>
            <person name="Camicia F."/>
            <person name="Clark R."/>
            <person name="Cucher M."/>
            <person name="De Silva N."/>
            <person name="Day T.A."/>
            <person name="Deplazes P."/>
            <person name="Estrada K."/>
            <person name="Fernandez C."/>
            <person name="Holland P.W."/>
            <person name="Hou J."/>
            <person name="Hu S."/>
            <person name="Huckvale T."/>
            <person name="Hung S.S."/>
            <person name="Kamenetzky L."/>
            <person name="Keane J.A."/>
            <person name="Kiss F."/>
            <person name="Koziol U."/>
            <person name="Lambert O."/>
            <person name="Liu K."/>
            <person name="Luo X."/>
            <person name="Luo Y."/>
            <person name="Macchiaroli N."/>
            <person name="Nichol S."/>
            <person name="Paps J."/>
            <person name="Parkinson J."/>
            <person name="Pouchkina-Stantcheva N."/>
            <person name="Riddiford N."/>
            <person name="Rosenzvit M."/>
            <person name="Salinas G."/>
            <person name="Wasmuth J.D."/>
            <person name="Zamanian M."/>
            <person name="Zheng Y."/>
            <person name="Cai X."/>
            <person name="Soberon X."/>
            <person name="Olson P.D."/>
            <person name="Laclette J.P."/>
            <person name="Brehm K."/>
            <person name="Berriman M."/>
            <person name="Garciarrubio A."/>
            <person name="Bobes R.J."/>
            <person name="Fragoso G."/>
            <person name="Sanchez-Flores A."/>
            <person name="Estrada K."/>
            <person name="Cevallos M.A."/>
            <person name="Morett E."/>
            <person name="Gonzalez V."/>
            <person name="Portillo T."/>
            <person name="Ochoa-Leyva A."/>
            <person name="Jose M.V."/>
            <person name="Sciutto E."/>
            <person name="Landa A."/>
            <person name="Jimenez L."/>
            <person name="Valdes V."/>
            <person name="Carrero J.C."/>
            <person name="Larralde C."/>
            <person name="Morales-Montor J."/>
            <person name="Limon-Lason J."/>
            <person name="Soberon X."/>
            <person name="Laclette J.P."/>
        </authorList>
    </citation>
    <scope>NUCLEOTIDE SEQUENCE [LARGE SCALE GENOMIC DNA]</scope>
</reference>
<dbReference type="Pfam" id="PF05499">
    <property type="entry name" value="DMAP1"/>
    <property type="match status" value="1"/>
</dbReference>
<dbReference type="Proteomes" id="UP000492820">
    <property type="component" value="Unassembled WGS sequence"/>
</dbReference>
<evidence type="ECO:0000313" key="4">
    <source>
        <dbReference type="WBParaSite" id="EgrG_001156500"/>
    </source>
</evidence>
<accession>A0A068X0X5</accession>
<reference evidence="4" key="3">
    <citation type="submission" date="2020-10" db="UniProtKB">
        <authorList>
            <consortium name="WormBaseParasite"/>
        </authorList>
    </citation>
    <scope>IDENTIFICATION</scope>
</reference>
<organism evidence="2">
    <name type="scientific">Echinococcus granulosus</name>
    <name type="common">Hydatid tapeworm</name>
    <dbReference type="NCBI Taxonomy" id="6210"/>
    <lineage>
        <taxon>Eukaryota</taxon>
        <taxon>Metazoa</taxon>
        <taxon>Spiralia</taxon>
        <taxon>Lophotrochozoa</taxon>
        <taxon>Platyhelminthes</taxon>
        <taxon>Cestoda</taxon>
        <taxon>Eucestoda</taxon>
        <taxon>Cyclophyllidea</taxon>
        <taxon>Taeniidae</taxon>
        <taxon>Echinococcus</taxon>
        <taxon>Echinococcus granulosus group</taxon>
    </lineage>
</organism>
<evidence type="ECO:0000259" key="1">
    <source>
        <dbReference type="Pfam" id="PF05499"/>
    </source>
</evidence>
<dbReference type="WBParaSite" id="EgrG_001156500">
    <property type="protein sequence ID" value="EgrG_001156500"/>
    <property type="gene ID" value="EgrG_001156500"/>
</dbReference>
<keyword evidence="2" id="KW-0489">Methyltransferase</keyword>
<dbReference type="AlphaFoldDB" id="A0A068X0X5"/>
<sequence length="107" mass="11840">MVYVIQAVSRQPSSMSGGTHLTFIWQTTMEFSGITELSISANLAFPDLSKTPGVHLNSQGMKLPASLGQKRIRVIENFLSHYQMGETGDCGPVLRWQFISTLLVQPK</sequence>
<evidence type="ECO:0000313" key="2">
    <source>
        <dbReference type="EMBL" id="CDS24397.1"/>
    </source>
</evidence>
<keyword evidence="2" id="KW-0808">Transferase</keyword>
<dbReference type="EMBL" id="LK028604">
    <property type="protein sequence ID" value="CDS24397.1"/>
    <property type="molecule type" value="Genomic_DNA"/>
</dbReference>
<reference evidence="2" key="2">
    <citation type="submission" date="2014-06" db="EMBL/GenBank/DDBJ databases">
        <authorList>
            <person name="Aslett M."/>
        </authorList>
    </citation>
    <scope>NUCLEOTIDE SEQUENCE</scope>
</reference>
<proteinExistence type="predicted"/>
<dbReference type="GO" id="GO:0005634">
    <property type="term" value="C:nucleus"/>
    <property type="evidence" value="ECO:0007669"/>
    <property type="project" value="InterPro"/>
</dbReference>
<dbReference type="GO" id="GO:0008168">
    <property type="term" value="F:methyltransferase activity"/>
    <property type="evidence" value="ECO:0007669"/>
    <property type="project" value="UniProtKB-KW"/>
</dbReference>
<evidence type="ECO:0000313" key="3">
    <source>
        <dbReference type="Proteomes" id="UP000492820"/>
    </source>
</evidence>
<dbReference type="GO" id="GO:0032259">
    <property type="term" value="P:methylation"/>
    <property type="evidence" value="ECO:0007669"/>
    <property type="project" value="UniProtKB-KW"/>
</dbReference>
<protein>
    <submittedName>
        <fullName evidence="2 4">Dna methyltransferase 1 associated protein 1</fullName>
    </submittedName>
</protein>
<name>A0A068X0X5_ECHGR</name>
<dbReference type="GO" id="GO:0045892">
    <property type="term" value="P:negative regulation of DNA-templated transcription"/>
    <property type="evidence" value="ECO:0007669"/>
    <property type="project" value="InterPro"/>
</dbReference>